<gene>
    <name evidence="2" type="ORF">EXN66_Car020454</name>
</gene>
<keyword evidence="3" id="KW-1185">Reference proteome</keyword>
<dbReference type="Proteomes" id="UP000503349">
    <property type="component" value="Chromosome 20"/>
</dbReference>
<dbReference type="EMBL" id="CM015731">
    <property type="protein sequence ID" value="KAF3704764.1"/>
    <property type="molecule type" value="Genomic_DNA"/>
</dbReference>
<sequence>MNVVKCLEICTNSSEDRQCPGHLQRAAQGHDNARQLKERRNQALKKQLPSTEGKNGLFLEPFNDGILNRTLRNSIKKPLAHNDLKITQSYSKTKSLPISRCAASHVVWRQECLKPQILKGCRD</sequence>
<feature type="compositionally biased region" description="Basic and acidic residues" evidence="1">
    <location>
        <begin position="31"/>
        <end position="41"/>
    </location>
</feature>
<dbReference type="AlphaFoldDB" id="A0A6G1QQK1"/>
<reference evidence="2 3" key="1">
    <citation type="submission" date="2019-02" db="EMBL/GenBank/DDBJ databases">
        <title>Opniocepnalus argus genome.</title>
        <authorList>
            <person name="Zhou C."/>
            <person name="Xiao S."/>
        </authorList>
    </citation>
    <scope>NUCLEOTIDE SEQUENCE [LARGE SCALE GENOMIC DNA]</scope>
    <source>
        <strain evidence="2">OARG1902GOOAL</strain>
        <tissue evidence="2">Muscle</tissue>
    </source>
</reference>
<proteinExistence type="predicted"/>
<evidence type="ECO:0000256" key="1">
    <source>
        <dbReference type="SAM" id="MobiDB-lite"/>
    </source>
</evidence>
<reference evidence="3" key="2">
    <citation type="submission" date="2019-02" db="EMBL/GenBank/DDBJ databases">
        <title>Opniocepnalus argus Var Kimnra genome.</title>
        <authorList>
            <person name="Zhou C."/>
            <person name="Xiao S."/>
        </authorList>
    </citation>
    <scope>NUCLEOTIDE SEQUENCE [LARGE SCALE GENOMIC DNA]</scope>
</reference>
<name>A0A6G1QQK1_CHAAH</name>
<protein>
    <submittedName>
        <fullName evidence="2">Uncharacterized protein</fullName>
    </submittedName>
</protein>
<evidence type="ECO:0000313" key="3">
    <source>
        <dbReference type="Proteomes" id="UP000503349"/>
    </source>
</evidence>
<accession>A0A6G1QQK1</accession>
<evidence type="ECO:0000313" key="2">
    <source>
        <dbReference type="EMBL" id="KAF3704764.1"/>
    </source>
</evidence>
<feature type="region of interest" description="Disordered" evidence="1">
    <location>
        <begin position="26"/>
        <end position="56"/>
    </location>
</feature>
<organism evidence="2 3">
    <name type="scientific">Channa argus</name>
    <name type="common">Northern snakehead</name>
    <name type="synonym">Ophicephalus argus</name>
    <dbReference type="NCBI Taxonomy" id="215402"/>
    <lineage>
        <taxon>Eukaryota</taxon>
        <taxon>Metazoa</taxon>
        <taxon>Chordata</taxon>
        <taxon>Craniata</taxon>
        <taxon>Vertebrata</taxon>
        <taxon>Euteleostomi</taxon>
        <taxon>Actinopterygii</taxon>
        <taxon>Neopterygii</taxon>
        <taxon>Teleostei</taxon>
        <taxon>Neoteleostei</taxon>
        <taxon>Acanthomorphata</taxon>
        <taxon>Anabantaria</taxon>
        <taxon>Anabantiformes</taxon>
        <taxon>Channoidei</taxon>
        <taxon>Channidae</taxon>
        <taxon>Channa</taxon>
    </lineage>
</organism>